<feature type="compositionally biased region" description="Acidic residues" evidence="1">
    <location>
        <begin position="574"/>
        <end position="596"/>
    </location>
</feature>
<keyword evidence="2" id="KW-0472">Membrane</keyword>
<keyword evidence="2" id="KW-1133">Transmembrane helix</keyword>
<reference evidence="5" key="1">
    <citation type="journal article" date="2023" name="Mol. Plant Microbe Interact.">
        <title>Elucidating the Obligate Nature and Biological Capacity of an Invasive Fungal Corn Pathogen.</title>
        <authorList>
            <person name="MacCready J.S."/>
            <person name="Roggenkamp E.M."/>
            <person name="Gdanetz K."/>
            <person name="Chilvers M.I."/>
        </authorList>
    </citation>
    <scope>NUCLEOTIDE SEQUENCE</scope>
    <source>
        <strain evidence="5">PM02</strain>
    </source>
</reference>
<dbReference type="PANTHER" id="PTHR17178:SF0">
    <property type="entry name" value="SERGLYCIN"/>
    <property type="match status" value="1"/>
</dbReference>
<sequence length="866" mass="92931">MLAAFPPPAQATARQSFSVMNDPNETAVRRDNTVTPIPGSTKGRRCCGLPVWGFIIVVIVVLVLIAAAVVIPLEFFVIRKQDIDNTDAQQQALQMCQQQITCANGGRNMVDQGFCSCLCVDGFTGFDCSVPSGAGCTTMSLPGDSNLSNATTGAAIPRLIKLARTNFSIPLSAEIILAKLNSGNLSCAAENALVTFDGKSTQQSDGDDQVTATRAGSASVVNEAVFEVVTVVVGSSATLAAGNDGYPDTGKVEDGYPYPAAITTTTYGFVDHPSADSRPIAHRTVDSRLVDSGSVAHPSVDHWAVDHWAVDDGSVDSWPVDHEPVDHGPVDRHDTIPVFKVTDQVLDFARVAVLYILQLESVVNAMTAQAQLQTLFTLAESGGGVTVAAMSNVTVGNGNSVDLVHFLIDAGPAGNGTLAGGTGAPVEQQMRSKTWLIYIRGHRTCLTHINFQKVAHLLRSQPTGLAATCNAFLLPAEVSEAEAAVANALAMAPVASQEQSLSLDCPGCPMLVKDKHGRSRVKNGMQNHLELNFSVDRGADGSADRLLLNGFELYPDSDPFHNVLTAPQVLDQNNEVEEEKSEEEKSEEEREIEESTLAEQPDTNDGAVRPQLGFSLQIHPAAEDASDQEYKLVAMDLQIIEVGSRFVNGIPNVHVKLIQDAAGNLMIARADTTASQTLRTAPDGSPLACTTLVCRWLEMFKAKVAQLRGGRHCQNHHHHHHVNGINDGVTAGEVVEEPPHLPGHVKHPGHHWALHPEQVHTYRHSWAQLANNVLSHILLPILIGVLAGVSVSLVGMIVGTVLVFLWRTFVRRPRQQDHGHRRGLSHKAAPREVASAARDEKTGLMATEQELPPSYEEEASAKQADV</sequence>
<feature type="region of interest" description="Disordered" evidence="1">
    <location>
        <begin position="815"/>
        <end position="866"/>
    </location>
</feature>
<dbReference type="InterPro" id="IPR056145">
    <property type="entry name" value="DUF7728"/>
</dbReference>
<evidence type="ECO:0000259" key="4">
    <source>
        <dbReference type="PROSITE" id="PS01186"/>
    </source>
</evidence>
<keyword evidence="6" id="KW-1185">Reference proteome</keyword>
<dbReference type="Proteomes" id="UP001217918">
    <property type="component" value="Unassembled WGS sequence"/>
</dbReference>
<name>A0AAD9MG14_9PEZI</name>
<accession>A0AAD9MG14</accession>
<dbReference type="InterPro" id="IPR000742">
    <property type="entry name" value="EGF"/>
</dbReference>
<evidence type="ECO:0000313" key="6">
    <source>
        <dbReference type="Proteomes" id="UP001217918"/>
    </source>
</evidence>
<feature type="transmembrane region" description="Helical" evidence="2">
    <location>
        <begin position="51"/>
        <end position="73"/>
    </location>
</feature>
<dbReference type="PANTHER" id="PTHR17178">
    <property type="entry name" value="SECRETORY GRANULE PROTEOGLYCAN CORE PROTEIN"/>
    <property type="match status" value="1"/>
</dbReference>
<dbReference type="Pfam" id="PF24854">
    <property type="entry name" value="DUF7728"/>
    <property type="match status" value="1"/>
</dbReference>
<protein>
    <recommendedName>
        <fullName evidence="3 4">EGF-like domain-containing protein</fullName>
    </recommendedName>
</protein>
<dbReference type="PROSITE" id="PS01186">
    <property type="entry name" value="EGF_2"/>
    <property type="match status" value="1"/>
</dbReference>
<gene>
    <name evidence="5" type="ORF">P8C59_009235</name>
</gene>
<evidence type="ECO:0000313" key="5">
    <source>
        <dbReference type="EMBL" id="KAK2075077.1"/>
    </source>
</evidence>
<dbReference type="EMBL" id="JAQQPM010000009">
    <property type="protein sequence ID" value="KAK2075077.1"/>
    <property type="molecule type" value="Genomic_DNA"/>
</dbReference>
<feature type="transmembrane region" description="Helical" evidence="2">
    <location>
        <begin position="777"/>
        <end position="806"/>
    </location>
</feature>
<feature type="compositionally biased region" description="Basic residues" evidence="1">
    <location>
        <begin position="815"/>
        <end position="825"/>
    </location>
</feature>
<dbReference type="AlphaFoldDB" id="A0AAD9MG14"/>
<evidence type="ECO:0000256" key="2">
    <source>
        <dbReference type="SAM" id="Phobius"/>
    </source>
</evidence>
<comment type="caution">
    <text evidence="5">The sequence shown here is derived from an EMBL/GenBank/DDBJ whole genome shotgun (WGS) entry which is preliminary data.</text>
</comment>
<evidence type="ECO:0000256" key="1">
    <source>
        <dbReference type="SAM" id="MobiDB-lite"/>
    </source>
</evidence>
<keyword evidence="2" id="KW-0812">Transmembrane</keyword>
<proteinExistence type="predicted"/>
<organism evidence="5 6">
    <name type="scientific">Phyllachora maydis</name>
    <dbReference type="NCBI Taxonomy" id="1825666"/>
    <lineage>
        <taxon>Eukaryota</taxon>
        <taxon>Fungi</taxon>
        <taxon>Dikarya</taxon>
        <taxon>Ascomycota</taxon>
        <taxon>Pezizomycotina</taxon>
        <taxon>Sordariomycetes</taxon>
        <taxon>Sordariomycetidae</taxon>
        <taxon>Phyllachorales</taxon>
        <taxon>Phyllachoraceae</taxon>
        <taxon>Phyllachora</taxon>
    </lineage>
</organism>
<feature type="domain" description="EGF-like" evidence="3 4">
    <location>
        <begin position="117"/>
        <end position="128"/>
    </location>
</feature>
<feature type="region of interest" description="Disordered" evidence="1">
    <location>
        <begin position="567"/>
        <end position="609"/>
    </location>
</feature>
<evidence type="ECO:0000259" key="3">
    <source>
        <dbReference type="PROSITE" id="PS00022"/>
    </source>
</evidence>
<dbReference type="PROSITE" id="PS00022">
    <property type="entry name" value="EGF_1"/>
    <property type="match status" value="1"/>
</dbReference>